<dbReference type="SMART" id="SM00028">
    <property type="entry name" value="TPR"/>
    <property type="match status" value="5"/>
</dbReference>
<gene>
    <name evidence="16" type="primary">stkP_12</name>
    <name evidence="16" type="ORF">ENSA5_32960</name>
</gene>
<protein>
    <submittedName>
        <fullName evidence="16">Serine/threonine-protein kinase StkP</fullName>
        <ecNumber evidence="16">2.7.11.1</ecNumber>
    </submittedName>
</protein>
<dbReference type="Gene3D" id="1.25.40.10">
    <property type="entry name" value="Tetratricopeptide repeat domain"/>
    <property type="match status" value="3"/>
</dbReference>
<dbReference type="GO" id="GO:0000922">
    <property type="term" value="C:spindle pole"/>
    <property type="evidence" value="ECO:0007669"/>
    <property type="project" value="UniProtKB-SubCell"/>
</dbReference>
<dbReference type="GO" id="GO:0005813">
    <property type="term" value="C:centrosome"/>
    <property type="evidence" value="ECO:0007669"/>
    <property type="project" value="UniProtKB-SubCell"/>
</dbReference>
<organism evidence="16 17">
    <name type="scientific">Enhygromyxa salina</name>
    <dbReference type="NCBI Taxonomy" id="215803"/>
    <lineage>
        <taxon>Bacteria</taxon>
        <taxon>Pseudomonadati</taxon>
        <taxon>Myxococcota</taxon>
        <taxon>Polyangia</taxon>
        <taxon>Nannocystales</taxon>
        <taxon>Nannocystaceae</taxon>
        <taxon>Enhygromyxa</taxon>
    </lineage>
</organism>
<comment type="similarity">
    <text evidence="4">Belongs to the protein kinase superfamily. NEK Ser/Thr protein kinase family. NIMA subfamily.</text>
</comment>
<evidence type="ECO:0000313" key="16">
    <source>
        <dbReference type="EMBL" id="PRP97603.1"/>
    </source>
</evidence>
<evidence type="ECO:0000256" key="13">
    <source>
        <dbReference type="PROSITE-ProRule" id="PRU10141"/>
    </source>
</evidence>
<keyword evidence="12" id="KW-0802">TPR repeat</keyword>
<evidence type="ECO:0000256" key="10">
    <source>
        <dbReference type="ARBA" id="ARBA00023136"/>
    </source>
</evidence>
<dbReference type="GO" id="GO:0005524">
    <property type="term" value="F:ATP binding"/>
    <property type="evidence" value="ECO:0007669"/>
    <property type="project" value="UniProtKB-UniRule"/>
</dbReference>
<feature type="region of interest" description="Disordered" evidence="14">
    <location>
        <begin position="203"/>
        <end position="249"/>
    </location>
</feature>
<dbReference type="InterPro" id="IPR001245">
    <property type="entry name" value="Ser-Thr/Tyr_kinase_cat_dom"/>
</dbReference>
<dbReference type="SUPFAM" id="SSF48452">
    <property type="entry name" value="TPR-like"/>
    <property type="match status" value="3"/>
</dbReference>
<evidence type="ECO:0000313" key="17">
    <source>
        <dbReference type="Proteomes" id="UP000237968"/>
    </source>
</evidence>
<keyword evidence="17" id="KW-1185">Reference proteome</keyword>
<dbReference type="Proteomes" id="UP000237968">
    <property type="component" value="Unassembled WGS sequence"/>
</dbReference>
<feature type="region of interest" description="Disordered" evidence="14">
    <location>
        <begin position="1"/>
        <end position="38"/>
    </location>
</feature>
<dbReference type="Pfam" id="PF00069">
    <property type="entry name" value="Pkinase"/>
    <property type="match status" value="1"/>
</dbReference>
<evidence type="ECO:0000256" key="5">
    <source>
        <dbReference type="ARBA" id="ARBA00022527"/>
    </source>
</evidence>
<dbReference type="InterPro" id="IPR011990">
    <property type="entry name" value="TPR-like_helical_dom_sf"/>
</dbReference>
<dbReference type="PANTHER" id="PTHR43289:SF34">
    <property type="entry name" value="SERINE_THREONINE-PROTEIN KINASE YBDM-RELATED"/>
    <property type="match status" value="1"/>
</dbReference>
<evidence type="ECO:0000256" key="9">
    <source>
        <dbReference type="ARBA" id="ARBA00022840"/>
    </source>
</evidence>
<evidence type="ECO:0000256" key="12">
    <source>
        <dbReference type="PROSITE-ProRule" id="PRU00339"/>
    </source>
</evidence>
<dbReference type="Gene3D" id="1.10.510.10">
    <property type="entry name" value="Transferase(Phosphotransferase) domain 1"/>
    <property type="match status" value="1"/>
</dbReference>
<dbReference type="PROSITE" id="PS50005">
    <property type="entry name" value="TPR"/>
    <property type="match status" value="2"/>
</dbReference>
<dbReference type="EC" id="2.7.11.1" evidence="16"/>
<name>A0A2S9XXM8_9BACT</name>
<dbReference type="InterPro" id="IPR017441">
    <property type="entry name" value="Protein_kinase_ATP_BS"/>
</dbReference>
<dbReference type="RefSeq" id="WP_106392650.1">
    <property type="nucleotide sequence ID" value="NZ_PVNK01000152.1"/>
</dbReference>
<dbReference type="PROSITE" id="PS50011">
    <property type="entry name" value="PROTEIN_KINASE_DOM"/>
    <property type="match status" value="1"/>
</dbReference>
<dbReference type="GO" id="GO:0005886">
    <property type="term" value="C:plasma membrane"/>
    <property type="evidence" value="ECO:0007669"/>
    <property type="project" value="InterPro"/>
</dbReference>
<dbReference type="Pfam" id="PF13424">
    <property type="entry name" value="TPR_12"/>
    <property type="match status" value="2"/>
</dbReference>
<dbReference type="GO" id="GO:0004674">
    <property type="term" value="F:protein serine/threonine kinase activity"/>
    <property type="evidence" value="ECO:0007669"/>
    <property type="project" value="UniProtKB-KW"/>
</dbReference>
<feature type="repeat" description="TPR" evidence="12">
    <location>
        <begin position="792"/>
        <end position="825"/>
    </location>
</feature>
<dbReference type="InterPro" id="IPR000719">
    <property type="entry name" value="Prot_kinase_dom"/>
</dbReference>
<keyword evidence="10" id="KW-0472">Membrane</keyword>
<evidence type="ECO:0000256" key="6">
    <source>
        <dbReference type="ARBA" id="ARBA00022679"/>
    </source>
</evidence>
<dbReference type="CDD" id="cd14014">
    <property type="entry name" value="STKc_PknB_like"/>
    <property type="match status" value="1"/>
</dbReference>
<sequence length="975" mass="105946">MLDDSLTAGHLEQATRPESPTVTISDTNDNIPTRGVDRGERKQLGIGDRFAGFQIRGILGHGAMGVVYEAWDPTLERRVALKLLRSPSRRAAERLLREARALARLDHPGVVRIWAADVHRGAVYIAMELVEGQNLREWMQTPRGWGEVLPVMIGAGRGLAAAHAASVIHRDFKPENVLVGWDGQARVLDFGIARISAQHPEHLQFTRDGSIDDASDDASDAASDATSDAEPGSAPDRLSGSFAALPTQPDKSLTQAGSLIGTLLYMAPEQHERERADERSDQFAFCTTLFEAIYGRHPFPARTREELAMRVSEGKVSFPDNHHTQAPRWLERVILRGLAPARDDRFATMDELLDALERHPSRRRRRNRVLAISAVALGAVALGLMVPRAEPQDPCVDVGEALDEELGDEARERITNRFLALDQPWAIEMGERVDTELESWAGRWLEARIEICQARHSHREETTLDQRREACLDSQLAQVGALGDVLTEAGSRTLSNAERTLAALPDPTLCVGDKPPLVHPSLDGAEQLVDELAELHWLTLAGGDGQARQRAEQLVIKARALQASDEAESLLADALIALAHTEITDGDLAQAELHLRESARTAERIEADGIRARAVVDLGWTLANTPGRADDAVAMLEDAAALLERTGDPRFERERQRQALGEALLASGEPARARAVFEAILADAGVDARGKASTPSPKHMAHATTLMGLSRVAAFEGDHANALRYAELALDIYEGHVGDSNPLLAAPLTNIGLAQAGLGDHDAARAAFQRSIRLRRRQLEGESTAGNRRLLAEVLIGLANLDSSLGEAAAAADGYREALALVPEHDFSNRALVLFNLGVDHQLAGRAQQALADYKEALRLAERVHAMDSPQVVGARLGVGSALVSLGRPAEARAPLERCLADWPPSMVGRPDEGELRFMLARALEALDGWSAEVDEHATKASTIYIRLGLTSAAREVDEWIAARRPPAQPSSEHP</sequence>
<accession>A0A2S9XXM8</accession>
<feature type="compositionally biased region" description="Low complexity" evidence="14">
    <location>
        <begin position="220"/>
        <end position="229"/>
    </location>
</feature>
<dbReference type="PROSITE" id="PS00107">
    <property type="entry name" value="PROTEIN_KINASE_ATP"/>
    <property type="match status" value="1"/>
</dbReference>
<dbReference type="Gene3D" id="3.30.200.20">
    <property type="entry name" value="Phosphorylase Kinase, domain 1"/>
    <property type="match status" value="1"/>
</dbReference>
<evidence type="ECO:0000256" key="1">
    <source>
        <dbReference type="ARBA" id="ARBA00004300"/>
    </source>
</evidence>
<dbReference type="InterPro" id="IPR020894">
    <property type="entry name" value="Cadherin_CS"/>
</dbReference>
<dbReference type="GO" id="GO:0007155">
    <property type="term" value="P:cell adhesion"/>
    <property type="evidence" value="ECO:0007669"/>
    <property type="project" value="InterPro"/>
</dbReference>
<evidence type="ECO:0000256" key="3">
    <source>
        <dbReference type="ARBA" id="ARBA00004647"/>
    </source>
</evidence>
<feature type="binding site" evidence="13">
    <location>
        <position position="82"/>
    </location>
    <ligand>
        <name>ATP</name>
        <dbReference type="ChEBI" id="CHEBI:30616"/>
    </ligand>
</feature>
<evidence type="ECO:0000256" key="14">
    <source>
        <dbReference type="SAM" id="MobiDB-lite"/>
    </source>
</evidence>
<dbReference type="PROSITE" id="PS00108">
    <property type="entry name" value="PROTEIN_KINASE_ST"/>
    <property type="match status" value="1"/>
</dbReference>
<evidence type="ECO:0000256" key="7">
    <source>
        <dbReference type="ARBA" id="ARBA00022741"/>
    </source>
</evidence>
<dbReference type="SUPFAM" id="SSF56112">
    <property type="entry name" value="Protein kinase-like (PK-like)"/>
    <property type="match status" value="1"/>
</dbReference>
<evidence type="ECO:0000256" key="4">
    <source>
        <dbReference type="ARBA" id="ARBA00010886"/>
    </source>
</evidence>
<keyword evidence="8 16" id="KW-0418">Kinase</keyword>
<feature type="compositionally biased region" description="Polar residues" evidence="14">
    <location>
        <begin position="16"/>
        <end position="31"/>
    </location>
</feature>
<dbReference type="PANTHER" id="PTHR43289">
    <property type="entry name" value="MITOGEN-ACTIVATED PROTEIN KINASE KINASE KINASE 20-RELATED"/>
    <property type="match status" value="1"/>
</dbReference>
<keyword evidence="9 13" id="KW-0067">ATP-binding</keyword>
<keyword evidence="6 16" id="KW-0808">Transferase</keyword>
<dbReference type="InterPro" id="IPR011009">
    <property type="entry name" value="Kinase-like_dom_sf"/>
</dbReference>
<keyword evidence="5" id="KW-0723">Serine/threonine-protein kinase</keyword>
<dbReference type="PROSITE" id="PS00232">
    <property type="entry name" value="CADHERIN_1"/>
    <property type="match status" value="1"/>
</dbReference>
<evidence type="ECO:0000256" key="8">
    <source>
        <dbReference type="ARBA" id="ARBA00022777"/>
    </source>
</evidence>
<dbReference type="AlphaFoldDB" id="A0A2S9XXM8"/>
<evidence type="ECO:0000259" key="15">
    <source>
        <dbReference type="PROSITE" id="PS50011"/>
    </source>
</evidence>
<evidence type="ECO:0000256" key="2">
    <source>
        <dbReference type="ARBA" id="ARBA00004370"/>
    </source>
</evidence>
<keyword evidence="7 13" id="KW-0547">Nucleotide-binding</keyword>
<keyword evidence="11" id="KW-0963">Cytoplasm</keyword>
<dbReference type="Pfam" id="PF07714">
    <property type="entry name" value="PK_Tyr_Ser-Thr"/>
    <property type="match status" value="1"/>
</dbReference>
<reference evidence="16 17" key="1">
    <citation type="submission" date="2018-03" db="EMBL/GenBank/DDBJ databases">
        <title>Draft Genome Sequences of the Obligatory Marine Myxobacteria Enhygromyxa salina SWB005.</title>
        <authorList>
            <person name="Poehlein A."/>
            <person name="Moghaddam J.A."/>
            <person name="Harms H."/>
            <person name="Alanjari M."/>
            <person name="Koenig G.M."/>
            <person name="Daniel R."/>
            <person name="Schaeberle T.F."/>
        </authorList>
    </citation>
    <scope>NUCLEOTIDE SEQUENCE [LARGE SCALE GENOMIC DNA]</scope>
    <source>
        <strain evidence="16 17">SWB005</strain>
    </source>
</reference>
<comment type="subcellular location">
    <subcellularLocation>
        <location evidence="1">Cytoplasm</location>
        <location evidence="1">Cytoskeleton</location>
        <location evidence="1">Microtubule organizing center</location>
        <location evidence="1">Centrosome</location>
    </subcellularLocation>
    <subcellularLocation>
        <location evidence="3">Cytoplasm</location>
        <location evidence="3">Cytoskeleton</location>
        <location evidence="3">Spindle pole</location>
    </subcellularLocation>
    <subcellularLocation>
        <location evidence="2">Membrane</location>
    </subcellularLocation>
</comment>
<dbReference type="InterPro" id="IPR019734">
    <property type="entry name" value="TPR_rpt"/>
</dbReference>
<keyword evidence="11" id="KW-0206">Cytoskeleton</keyword>
<feature type="domain" description="Protein kinase" evidence="15">
    <location>
        <begin position="53"/>
        <end position="362"/>
    </location>
</feature>
<dbReference type="InterPro" id="IPR008271">
    <property type="entry name" value="Ser/Thr_kinase_AS"/>
</dbReference>
<feature type="repeat" description="TPR" evidence="12">
    <location>
        <begin position="831"/>
        <end position="864"/>
    </location>
</feature>
<dbReference type="OrthoDB" id="5450625at2"/>
<evidence type="ECO:0000256" key="11">
    <source>
        <dbReference type="ARBA" id="ARBA00023212"/>
    </source>
</evidence>
<comment type="caution">
    <text evidence="16">The sequence shown here is derived from an EMBL/GenBank/DDBJ whole genome shotgun (WGS) entry which is preliminary data.</text>
</comment>
<dbReference type="EMBL" id="PVNK01000152">
    <property type="protein sequence ID" value="PRP97603.1"/>
    <property type="molecule type" value="Genomic_DNA"/>
</dbReference>
<proteinExistence type="inferred from homology"/>